<dbReference type="Pfam" id="PF08310">
    <property type="entry name" value="LGFP"/>
    <property type="match status" value="5"/>
</dbReference>
<feature type="domain" description="SGNH hydrolase-type esterase" evidence="2">
    <location>
        <begin position="405"/>
        <end position="561"/>
    </location>
</feature>
<reference evidence="3" key="1">
    <citation type="submission" date="2020-08" db="EMBL/GenBank/DDBJ databases">
        <title>Sequencing the genomes of 1000 actinobacteria strains.</title>
        <authorList>
            <person name="Klenk H.-P."/>
        </authorList>
    </citation>
    <scope>NUCLEOTIDE SEQUENCE [LARGE SCALE GENOMIC DNA]</scope>
    <source>
        <strain evidence="3">DSM 27064</strain>
    </source>
</reference>
<dbReference type="Pfam" id="PF13472">
    <property type="entry name" value="Lipase_GDSL_2"/>
    <property type="match status" value="1"/>
</dbReference>
<evidence type="ECO:0000313" key="4">
    <source>
        <dbReference type="Proteomes" id="UP000571183"/>
    </source>
</evidence>
<dbReference type="Gene3D" id="3.40.50.1110">
    <property type="entry name" value="SGNH hydrolase"/>
    <property type="match status" value="1"/>
</dbReference>
<dbReference type="InterPro" id="IPR013830">
    <property type="entry name" value="SGNH_hydro"/>
</dbReference>
<evidence type="ECO:0000256" key="1">
    <source>
        <dbReference type="SAM" id="SignalP"/>
    </source>
</evidence>
<feature type="chain" id="PRO_5032892222" evidence="1">
    <location>
        <begin position="24"/>
        <end position="579"/>
    </location>
</feature>
<dbReference type="AlphaFoldDB" id="A0A840DMU9"/>
<dbReference type="RefSeq" id="WP_183304457.1">
    <property type="nucleotide sequence ID" value="NZ_JACIFD010000005.1"/>
</dbReference>
<proteinExistence type="predicted"/>
<dbReference type="CDD" id="cd00229">
    <property type="entry name" value="SGNH_hydrolase"/>
    <property type="match status" value="1"/>
</dbReference>
<dbReference type="EMBL" id="JACIFD010000005">
    <property type="protein sequence ID" value="MBB4071367.1"/>
    <property type="molecule type" value="Genomic_DNA"/>
</dbReference>
<organism evidence="3 4">
    <name type="scientific">Canibacter oris</name>
    <dbReference type="NCBI Taxonomy" id="1365628"/>
    <lineage>
        <taxon>Bacteria</taxon>
        <taxon>Bacillati</taxon>
        <taxon>Actinomycetota</taxon>
        <taxon>Actinomycetes</taxon>
        <taxon>Micrococcales</taxon>
        <taxon>Microbacteriaceae</taxon>
        <taxon>Canibacter</taxon>
    </lineage>
</organism>
<accession>A0A840DMU9</accession>
<dbReference type="Proteomes" id="UP000571183">
    <property type="component" value="Unassembled WGS sequence"/>
</dbReference>
<evidence type="ECO:0000259" key="2">
    <source>
        <dbReference type="Pfam" id="PF13472"/>
    </source>
</evidence>
<name>A0A840DMU9_9MICO</name>
<protein>
    <submittedName>
        <fullName evidence="3">Uncharacterized protein with LGFP repeats/lysophospholipase L1-like esterase</fullName>
    </submittedName>
</protein>
<dbReference type="InterPro" id="IPR013207">
    <property type="entry name" value="LGFP"/>
</dbReference>
<comment type="caution">
    <text evidence="3">The sequence shown here is derived from an EMBL/GenBank/DDBJ whole genome shotgun (WGS) entry which is preliminary data.</text>
</comment>
<dbReference type="InterPro" id="IPR036514">
    <property type="entry name" value="SGNH_hydro_sf"/>
</dbReference>
<dbReference type="SUPFAM" id="SSF52266">
    <property type="entry name" value="SGNH hydrolase"/>
    <property type="match status" value="1"/>
</dbReference>
<keyword evidence="4" id="KW-1185">Reference proteome</keyword>
<sequence>MISFNKTLAALAAASLFVIPAVAANHSTHGAIGAYHAQHRSTFGQPTSPEFNHGGNRWSQNFEKGIITFSFRHGIGALQSGATLDRYRERGGAEGSLGLVVGREYDSARGSRVQRFEHGVIVSRAGTAWAVARGMHGGYATQGGERGPLGLPTSNEYPGAGGVMRQNFQNGTLFWSASIGAVGVRNGIHLAYSTAGSERSRFGLPTSWEYPVAGGYAQNFQHGRIFWSPRTNAHPVIFGMNQYYSWHGSERSQYGYPTASEQAVPGGFKQTFQNGALFWVDSRGAVSGVRNGMWAHYSQLGAEHSVLGLPTSDEYAYAGSYVQHFEHGVLLWHPRTGAASVTHEAFRLWERDPQRFGPATQDAYATDEGHVLNSFERENIYADGQGVHSTEMVTGGPVAVLLGDSQLDWDSWVEQGVRGNGFATVERAYGGVGYAAGSGWLGDNIPSAYHSDRILLPRGLGADDLIVLTLGGNDASQGRSDAEIIANFNLLVNTLQERNPGVQIVVNGVMSRDDASHARRREIDQLVTSHARALGIPAISVAGWGSSAQYADYVHLTQHGHNQMGQLYTQKLREVLAAL</sequence>
<feature type="signal peptide" evidence="1">
    <location>
        <begin position="1"/>
        <end position="23"/>
    </location>
</feature>
<evidence type="ECO:0000313" key="3">
    <source>
        <dbReference type="EMBL" id="MBB4071367.1"/>
    </source>
</evidence>
<keyword evidence="1" id="KW-0732">Signal</keyword>
<gene>
    <name evidence="3" type="ORF">F5897_000664</name>
</gene>